<comment type="subcellular location">
    <subcellularLocation>
        <location evidence="5">Cytoplasm</location>
    </subcellularLocation>
</comment>
<keyword evidence="4 5" id="KW-0671">Queuosine biosynthesis</keyword>
<dbReference type="InterPro" id="IPR042119">
    <property type="entry name" value="QueA_dom2"/>
</dbReference>
<comment type="catalytic activity">
    <reaction evidence="5">
        <text>7-aminomethyl-7-carbaguanosine(34) in tRNA + S-adenosyl-L-methionine = epoxyqueuosine(34) in tRNA + adenine + L-methionine + 2 H(+)</text>
        <dbReference type="Rhea" id="RHEA:32155"/>
        <dbReference type="Rhea" id="RHEA-COMP:10342"/>
        <dbReference type="Rhea" id="RHEA-COMP:18582"/>
        <dbReference type="ChEBI" id="CHEBI:15378"/>
        <dbReference type="ChEBI" id="CHEBI:16708"/>
        <dbReference type="ChEBI" id="CHEBI:57844"/>
        <dbReference type="ChEBI" id="CHEBI:59789"/>
        <dbReference type="ChEBI" id="CHEBI:82833"/>
        <dbReference type="ChEBI" id="CHEBI:194443"/>
        <dbReference type="EC" id="2.4.99.17"/>
    </reaction>
</comment>
<accession>A0A1F4ZTB1</accession>
<dbReference type="Gene3D" id="2.40.10.240">
    <property type="entry name" value="QueA-like"/>
    <property type="match status" value="1"/>
</dbReference>
<dbReference type="PANTHER" id="PTHR30307">
    <property type="entry name" value="S-ADENOSYLMETHIONINE:TRNA RIBOSYLTRANSFERASE-ISOMERASE"/>
    <property type="match status" value="1"/>
</dbReference>
<gene>
    <name evidence="5" type="primary">queA</name>
    <name evidence="6" type="ORF">A2397_02270</name>
</gene>
<dbReference type="InterPro" id="IPR036100">
    <property type="entry name" value="QueA_sf"/>
</dbReference>
<proteinExistence type="inferred from homology"/>
<comment type="subunit">
    <text evidence="5">Monomer.</text>
</comment>
<dbReference type="Pfam" id="PF02547">
    <property type="entry name" value="Queuosine_synth"/>
    <property type="match status" value="1"/>
</dbReference>
<evidence type="ECO:0000256" key="1">
    <source>
        <dbReference type="ARBA" id="ARBA00022490"/>
    </source>
</evidence>
<keyword evidence="2 5" id="KW-0808">Transferase</keyword>
<dbReference type="NCBIfam" id="NF001140">
    <property type="entry name" value="PRK00147.1"/>
    <property type="match status" value="1"/>
</dbReference>
<dbReference type="NCBIfam" id="TIGR00113">
    <property type="entry name" value="queA"/>
    <property type="match status" value="1"/>
</dbReference>
<dbReference type="EC" id="2.4.99.17" evidence="5"/>
<dbReference type="GO" id="GO:0051075">
    <property type="term" value="F:S-adenosylmethionine:tRNA ribosyltransferase-isomerase activity"/>
    <property type="evidence" value="ECO:0007669"/>
    <property type="project" value="UniProtKB-EC"/>
</dbReference>
<keyword evidence="3 5" id="KW-0949">S-adenosyl-L-methionine</keyword>
<dbReference type="AlphaFoldDB" id="A0A1F4ZTB1"/>
<keyword evidence="1 5" id="KW-0963">Cytoplasm</keyword>
<dbReference type="EMBL" id="MEXR01000032">
    <property type="protein sequence ID" value="OGD09490.1"/>
    <property type="molecule type" value="Genomic_DNA"/>
</dbReference>
<protein>
    <recommendedName>
        <fullName evidence="5">S-adenosylmethionine:tRNA ribosyltransferase-isomerase</fullName>
        <ecNumber evidence="5">2.4.99.17</ecNumber>
    </recommendedName>
    <alternativeName>
        <fullName evidence="5">Queuosine biosynthesis protein QueA</fullName>
    </alternativeName>
</protein>
<evidence type="ECO:0000313" key="7">
    <source>
        <dbReference type="Proteomes" id="UP000176424"/>
    </source>
</evidence>
<organism evidence="6 7">
    <name type="scientific">Candidatus Amesbacteria bacterium RIFOXYB1_FULL_44_23</name>
    <dbReference type="NCBI Taxonomy" id="1797263"/>
    <lineage>
        <taxon>Bacteria</taxon>
        <taxon>Candidatus Amesiibacteriota</taxon>
    </lineage>
</organism>
<dbReference type="Gene3D" id="3.40.1780.10">
    <property type="entry name" value="QueA-like"/>
    <property type="match status" value="1"/>
</dbReference>
<evidence type="ECO:0000256" key="2">
    <source>
        <dbReference type="ARBA" id="ARBA00022679"/>
    </source>
</evidence>
<evidence type="ECO:0000256" key="3">
    <source>
        <dbReference type="ARBA" id="ARBA00022691"/>
    </source>
</evidence>
<evidence type="ECO:0000313" key="6">
    <source>
        <dbReference type="EMBL" id="OGD09490.1"/>
    </source>
</evidence>
<dbReference type="SUPFAM" id="SSF111337">
    <property type="entry name" value="QueA-like"/>
    <property type="match status" value="1"/>
</dbReference>
<evidence type="ECO:0000256" key="4">
    <source>
        <dbReference type="ARBA" id="ARBA00022785"/>
    </source>
</evidence>
<reference evidence="6 7" key="1">
    <citation type="journal article" date="2016" name="Nat. Commun.">
        <title>Thousands of microbial genomes shed light on interconnected biogeochemical processes in an aquifer system.</title>
        <authorList>
            <person name="Anantharaman K."/>
            <person name="Brown C.T."/>
            <person name="Hug L.A."/>
            <person name="Sharon I."/>
            <person name="Castelle C.J."/>
            <person name="Probst A.J."/>
            <person name="Thomas B.C."/>
            <person name="Singh A."/>
            <person name="Wilkins M.J."/>
            <person name="Karaoz U."/>
            <person name="Brodie E.L."/>
            <person name="Williams K.H."/>
            <person name="Hubbard S.S."/>
            <person name="Banfield J.F."/>
        </authorList>
    </citation>
    <scope>NUCLEOTIDE SEQUENCE [LARGE SCALE GENOMIC DNA]</scope>
</reference>
<sequence length="332" mass="36905">MNKPYFYYLPDNLIANTPSTPRDHSKLLQINRLTGKLFHHHFYDLPDLLNPTDVLVFNNTKVFPARLHGVKTTGGKVEVLLLKKLENDLWHVISHPGIKPGQIINFSSEVSAQVVTDHSLKLSAGSFQTLSKIGHTPLPPYIHSSQKEAVLRKQYQTVYAKSQGSAAAPTAGLHFTNRLLGQLEDRHIQTEFLTLHVGLGTFKPPTPDQLASGHLHSEWFTLSSQTAARLNLAKSQGRRVIAVGTTTTRVLESCADTSGLLTPQSGETDIFIKPPYKFKFVDGLITNFHLPGSSLIMLVSAFSSWEIIQKAYQQAIAKNYRFYSFGDACLIT</sequence>
<dbReference type="GO" id="GO:0008616">
    <property type="term" value="P:tRNA queuosine(34) biosynthetic process"/>
    <property type="evidence" value="ECO:0007669"/>
    <property type="project" value="UniProtKB-UniRule"/>
</dbReference>
<dbReference type="Proteomes" id="UP000176424">
    <property type="component" value="Unassembled WGS sequence"/>
</dbReference>
<name>A0A1F4ZTB1_9BACT</name>
<dbReference type="GO" id="GO:0005737">
    <property type="term" value="C:cytoplasm"/>
    <property type="evidence" value="ECO:0007669"/>
    <property type="project" value="UniProtKB-SubCell"/>
</dbReference>
<keyword evidence="6" id="KW-0413">Isomerase</keyword>
<comment type="pathway">
    <text evidence="5">tRNA modification; tRNA-queuosine biosynthesis.</text>
</comment>
<dbReference type="InterPro" id="IPR042118">
    <property type="entry name" value="QueA_dom1"/>
</dbReference>
<dbReference type="HAMAP" id="MF_00113">
    <property type="entry name" value="QueA"/>
    <property type="match status" value="1"/>
</dbReference>
<dbReference type="STRING" id="1797263.A2397_02270"/>
<dbReference type="PANTHER" id="PTHR30307:SF0">
    <property type="entry name" value="S-ADENOSYLMETHIONINE:TRNA RIBOSYLTRANSFERASE-ISOMERASE"/>
    <property type="match status" value="1"/>
</dbReference>
<comment type="caution">
    <text evidence="6">The sequence shown here is derived from an EMBL/GenBank/DDBJ whole genome shotgun (WGS) entry which is preliminary data.</text>
</comment>
<evidence type="ECO:0000256" key="5">
    <source>
        <dbReference type="HAMAP-Rule" id="MF_00113"/>
    </source>
</evidence>
<comment type="similarity">
    <text evidence="5">Belongs to the QueA family.</text>
</comment>
<comment type="function">
    <text evidence="5">Transfers and isomerizes the ribose moiety from AdoMet to the 7-aminomethyl group of 7-deazaguanine (preQ1-tRNA) to give epoxyqueuosine (oQ-tRNA).</text>
</comment>
<dbReference type="InterPro" id="IPR003699">
    <property type="entry name" value="QueA"/>
</dbReference>
<dbReference type="UniPathway" id="UPA00392"/>